<evidence type="ECO:0000313" key="2">
    <source>
        <dbReference type="Proteomes" id="UP000092445"/>
    </source>
</evidence>
<dbReference type="VEuPathDB" id="VectorBase:GPAI022799"/>
<accession>A0A1A9ZRK0</accession>
<reference evidence="1" key="2">
    <citation type="submission" date="2020-05" db="UniProtKB">
        <authorList>
            <consortium name="EnsemblMetazoa"/>
        </authorList>
    </citation>
    <scope>IDENTIFICATION</scope>
    <source>
        <strain evidence="1">IAEA</strain>
    </source>
</reference>
<dbReference type="Pfam" id="PF13975">
    <property type="entry name" value="gag-asp_proteas"/>
    <property type="match status" value="1"/>
</dbReference>
<reference evidence="2" key="1">
    <citation type="submission" date="2014-03" db="EMBL/GenBank/DDBJ databases">
        <authorList>
            <person name="Aksoy S."/>
            <person name="Warren W."/>
            <person name="Wilson R.K."/>
        </authorList>
    </citation>
    <scope>NUCLEOTIDE SEQUENCE [LARGE SCALE GENOMIC DNA]</scope>
    <source>
        <strain evidence="2">IAEA</strain>
    </source>
</reference>
<dbReference type="CDD" id="cd00303">
    <property type="entry name" value="retropepsin_like"/>
    <property type="match status" value="1"/>
</dbReference>
<dbReference type="AlphaFoldDB" id="A0A1A9ZRK0"/>
<dbReference type="Gene3D" id="2.40.70.10">
    <property type="entry name" value="Acid Proteases"/>
    <property type="match status" value="1"/>
</dbReference>
<sequence length="217" mass="23604">MVKSSWLYSLRKEELSEICSTLELDTKGTVEEMRKAVTALITAPDLAADMKMKLMELETSRREYQLFFGDTAGKALNELIALGERFEDIPEPTVAPLAREASGPLHTPRPPEASPSAVKMIGSTLVAALSVGGPTTGVLDTGATGSIIRKDIIRFIPFIKSIDTRSHKIRMADGSLQASKNSITVELNIGDMALDLEFLVVKRGVDHLTLGMDFLSK</sequence>
<organism evidence="1 2">
    <name type="scientific">Glossina pallidipes</name>
    <name type="common">Tsetse fly</name>
    <dbReference type="NCBI Taxonomy" id="7398"/>
    <lineage>
        <taxon>Eukaryota</taxon>
        <taxon>Metazoa</taxon>
        <taxon>Ecdysozoa</taxon>
        <taxon>Arthropoda</taxon>
        <taxon>Hexapoda</taxon>
        <taxon>Insecta</taxon>
        <taxon>Pterygota</taxon>
        <taxon>Neoptera</taxon>
        <taxon>Endopterygota</taxon>
        <taxon>Diptera</taxon>
        <taxon>Brachycera</taxon>
        <taxon>Muscomorpha</taxon>
        <taxon>Hippoboscoidea</taxon>
        <taxon>Glossinidae</taxon>
        <taxon>Glossina</taxon>
    </lineage>
</organism>
<name>A0A1A9ZRK0_GLOPL</name>
<proteinExistence type="predicted"/>
<protein>
    <recommendedName>
        <fullName evidence="3">Peptidase A2 domain-containing protein</fullName>
    </recommendedName>
</protein>
<keyword evidence="2" id="KW-1185">Reference proteome</keyword>
<dbReference type="SUPFAM" id="SSF50630">
    <property type="entry name" value="Acid proteases"/>
    <property type="match status" value="1"/>
</dbReference>
<evidence type="ECO:0000313" key="1">
    <source>
        <dbReference type="EnsemblMetazoa" id="GPAI022799-PA"/>
    </source>
</evidence>
<dbReference type="Proteomes" id="UP000092445">
    <property type="component" value="Unassembled WGS sequence"/>
</dbReference>
<evidence type="ECO:0008006" key="3">
    <source>
        <dbReference type="Google" id="ProtNLM"/>
    </source>
</evidence>
<dbReference type="EnsemblMetazoa" id="GPAI022799-RA">
    <property type="protein sequence ID" value="GPAI022799-PA"/>
    <property type="gene ID" value="GPAI022799"/>
</dbReference>
<dbReference type="InterPro" id="IPR021109">
    <property type="entry name" value="Peptidase_aspartic_dom_sf"/>
</dbReference>